<dbReference type="Proteomes" id="UP000000998">
    <property type="component" value="Plasmid pMAQU01"/>
</dbReference>
<dbReference type="OrthoDB" id="9871433at2"/>
<feature type="region of interest" description="Disordered" evidence="1">
    <location>
        <begin position="211"/>
        <end position="257"/>
    </location>
</feature>
<gene>
    <name evidence="2" type="ordered locus">Maqu_4186</name>
</gene>
<keyword evidence="2" id="KW-0614">Plasmid</keyword>
<feature type="compositionally biased region" description="Low complexity" evidence="1">
    <location>
        <begin position="323"/>
        <end position="338"/>
    </location>
</feature>
<dbReference type="HOGENOM" id="CLU_506051_0_0_6"/>
<organism evidence="2 3">
    <name type="scientific">Marinobacter nauticus (strain ATCC 700491 / DSM 11845 / VT8)</name>
    <name type="common">Marinobacter aquaeolei</name>
    <dbReference type="NCBI Taxonomy" id="351348"/>
    <lineage>
        <taxon>Bacteria</taxon>
        <taxon>Pseudomonadati</taxon>
        <taxon>Pseudomonadota</taxon>
        <taxon>Gammaproteobacteria</taxon>
        <taxon>Pseudomonadales</taxon>
        <taxon>Marinobacteraceae</taxon>
        <taxon>Marinobacter</taxon>
    </lineage>
</organism>
<feature type="region of interest" description="Disordered" evidence="1">
    <location>
        <begin position="1"/>
        <end position="94"/>
    </location>
</feature>
<proteinExistence type="predicted"/>
<name>A1U7R8_MARN8</name>
<feature type="region of interest" description="Disordered" evidence="1">
    <location>
        <begin position="173"/>
        <end position="198"/>
    </location>
</feature>
<dbReference type="EMBL" id="CP000515">
    <property type="protein sequence ID" value="ABM21037.1"/>
    <property type="molecule type" value="Genomic_DNA"/>
</dbReference>
<evidence type="ECO:0000313" key="2">
    <source>
        <dbReference type="EMBL" id="ABM21037.1"/>
    </source>
</evidence>
<accession>A1U7R8</accession>
<dbReference type="KEGG" id="maq:Maqu_4186"/>
<feature type="region of interest" description="Disordered" evidence="1">
    <location>
        <begin position="301"/>
        <end position="346"/>
    </location>
</feature>
<feature type="compositionally biased region" description="Low complexity" evidence="1">
    <location>
        <begin position="55"/>
        <end position="73"/>
    </location>
</feature>
<protein>
    <submittedName>
        <fullName evidence="2">Uncharacterized protein</fullName>
    </submittedName>
</protein>
<evidence type="ECO:0000256" key="1">
    <source>
        <dbReference type="SAM" id="MobiDB-lite"/>
    </source>
</evidence>
<dbReference type="RefSeq" id="WP_011783316.1">
    <property type="nucleotide sequence ID" value="NC_008738.1"/>
</dbReference>
<feature type="region of interest" description="Disordered" evidence="1">
    <location>
        <begin position="497"/>
        <end position="538"/>
    </location>
</feature>
<feature type="compositionally biased region" description="Basic and acidic residues" evidence="1">
    <location>
        <begin position="221"/>
        <end position="238"/>
    </location>
</feature>
<feature type="compositionally biased region" description="Polar residues" evidence="1">
    <location>
        <begin position="510"/>
        <end position="526"/>
    </location>
</feature>
<reference evidence="3" key="1">
    <citation type="journal article" date="2011" name="Appl. Environ. Microbiol.">
        <title>Genomic potential of Marinobacter aquaeolei, a biogeochemical 'opportunitroph'.</title>
        <authorList>
            <person name="Singer E."/>
            <person name="Webb E.A."/>
            <person name="Nelson W.C."/>
            <person name="Heidelberg J.F."/>
            <person name="Ivanova N."/>
            <person name="Pati A."/>
            <person name="Edwards K.J."/>
        </authorList>
    </citation>
    <scope>NUCLEOTIDE SEQUENCE [LARGE SCALE GENOMIC DNA]</scope>
    <source>
        <strain evidence="3">ATCC 700491 / DSM 11845 / VT8</strain>
    </source>
</reference>
<geneLocation type="plasmid" evidence="2 3">
    <name>pMAQU01</name>
</geneLocation>
<dbReference type="AlphaFoldDB" id="A1U7R8"/>
<feature type="compositionally biased region" description="Acidic residues" evidence="1">
    <location>
        <begin position="38"/>
        <end position="47"/>
    </location>
</feature>
<evidence type="ECO:0000313" key="3">
    <source>
        <dbReference type="Proteomes" id="UP000000998"/>
    </source>
</evidence>
<sequence>MSAEKPESNQQLNMTDLLAQSAESEDPNEIHDDLLFENADDFDDETPAEPSHQEQTAPDAGATQTDATADAAGVIPLSGEPAQPLQAEKVNNPAITEETRQSAAALRNRVMLDPVITGKDADLVHYNKTTKRFEPAGPDAAAILEKLGSNADVYASRVGERLAKPLMYDAGSQGMALNPDKPVRPLQSPKQIQDAGPLDTFIKSSAEDRLKRISGQDPETENQKRQKKSADERIRQAMDQEDEQNENAKQQQQAHKPFPGEQLLNRVGEGIGAVLSVFARLVKALVSKVIAAGEQISKLITKDSQQKTAQQARGGDQDRDIPSTTESTSQQSAAVSETGAESASEDLSTRLRQAIENVHKASNEAVQTFHTADEQTLKSLNDGLGTHEVGAPIINSQDSFREQLATRSPADKAKVTKAINKNRKLGEQLAEGVSGVIQHPDMSLISTKDRASALEHLYTAVGSQRKLDTLTEQVVHNAIDKEGVSYQQHRQNNVAGVQESIRTELEKARQQSQIEDLARTPTNPDQNETEETGQRPGL</sequence>